<organism evidence="1 2">
    <name type="scientific">Peronospora matthiolae</name>
    <dbReference type="NCBI Taxonomy" id="2874970"/>
    <lineage>
        <taxon>Eukaryota</taxon>
        <taxon>Sar</taxon>
        <taxon>Stramenopiles</taxon>
        <taxon>Oomycota</taxon>
        <taxon>Peronosporomycetes</taxon>
        <taxon>Peronosporales</taxon>
        <taxon>Peronosporaceae</taxon>
        <taxon>Peronospora</taxon>
    </lineage>
</organism>
<proteinExistence type="predicted"/>
<evidence type="ECO:0000313" key="1">
    <source>
        <dbReference type="EMBL" id="CAK7945807.1"/>
    </source>
</evidence>
<gene>
    <name evidence="1" type="ORF">PM001_LOCUS30957</name>
</gene>
<protein>
    <submittedName>
        <fullName evidence="1">Uncharacterized protein</fullName>
    </submittedName>
</protein>
<dbReference type="AlphaFoldDB" id="A0AAV1VHE5"/>
<name>A0AAV1VHE5_9STRA</name>
<comment type="caution">
    <text evidence="1">The sequence shown here is derived from an EMBL/GenBank/DDBJ whole genome shotgun (WGS) entry which is preliminary data.</text>
</comment>
<accession>A0AAV1VHE5</accession>
<dbReference type="Proteomes" id="UP001162060">
    <property type="component" value="Unassembled WGS sequence"/>
</dbReference>
<evidence type="ECO:0000313" key="2">
    <source>
        <dbReference type="Proteomes" id="UP001162060"/>
    </source>
</evidence>
<dbReference type="EMBL" id="CAKLBY020000338">
    <property type="protein sequence ID" value="CAK7945807.1"/>
    <property type="molecule type" value="Genomic_DNA"/>
</dbReference>
<sequence length="44" mass="4906">MSTTRRLKRLLTSTGMHCQSLGVVLESFTEVYNNSGAFKLLDSL</sequence>
<reference evidence="1" key="1">
    <citation type="submission" date="2024-01" db="EMBL/GenBank/DDBJ databases">
        <authorList>
            <person name="Webb A."/>
        </authorList>
    </citation>
    <scope>NUCLEOTIDE SEQUENCE</scope>
    <source>
        <strain evidence="1">Pm1</strain>
    </source>
</reference>